<dbReference type="GO" id="GO:0005886">
    <property type="term" value="C:plasma membrane"/>
    <property type="evidence" value="ECO:0007669"/>
    <property type="project" value="UniProtKB-SubCell"/>
</dbReference>
<feature type="transmembrane region" description="Helical" evidence="11">
    <location>
        <begin position="131"/>
        <end position="152"/>
    </location>
</feature>
<evidence type="ECO:0000256" key="11">
    <source>
        <dbReference type="SAM" id="Phobius"/>
    </source>
</evidence>
<evidence type="ECO:0000256" key="10">
    <source>
        <dbReference type="ARBA" id="ARBA00023455"/>
    </source>
</evidence>
<dbReference type="Gene3D" id="1.20.1560.10">
    <property type="entry name" value="ABC transporter type 1, transmembrane domain"/>
    <property type="match status" value="1"/>
</dbReference>
<evidence type="ECO:0000256" key="4">
    <source>
        <dbReference type="ARBA" id="ARBA00022519"/>
    </source>
</evidence>
<evidence type="ECO:0000259" key="13">
    <source>
        <dbReference type="PROSITE" id="PS50929"/>
    </source>
</evidence>
<keyword evidence="8 11" id="KW-1133">Transmembrane helix</keyword>
<keyword evidence="9 11" id="KW-0472">Membrane</keyword>
<dbReference type="Proteomes" id="UP000198815">
    <property type="component" value="Unassembled WGS sequence"/>
</dbReference>
<dbReference type="PANTHER" id="PTHR24221">
    <property type="entry name" value="ATP-BINDING CASSETTE SUB-FAMILY B"/>
    <property type="match status" value="1"/>
</dbReference>
<dbReference type="PANTHER" id="PTHR24221:SF654">
    <property type="entry name" value="ATP-BINDING CASSETTE SUB-FAMILY B MEMBER 6"/>
    <property type="match status" value="1"/>
</dbReference>
<gene>
    <name evidence="14" type="ORF">SAMN05443377_10911</name>
</gene>
<dbReference type="OrthoDB" id="9806127at2"/>
<evidence type="ECO:0000259" key="12">
    <source>
        <dbReference type="PROSITE" id="PS50893"/>
    </source>
</evidence>
<sequence length="582" mass="62504">MIGALMAIGDVISRRSMRVFVVLAVLNGVTQGLALATLVPLFVALLRGDHEAAWTWLVVLGCACIVNAVFVVTSTLRGFDVSMSVVRDMHRRLSEHMVKLPLSWFDSTSTARASTIVARGTMYVSQAAMDVLVPVVSAVATPVAVAIVSVFFDWPTGLALLASMPIILLVTRWGTNHNARAEAGVQDAALETDRRLLEFAEDQVTLRSAGVLGTDYLPLSRAIEARQRAGTKALWSSVIGMVPQSLVINLLFGLVVSVALLRALVGALDPIAMVAIVALSTQVSGPLRVLAELNTALRRAELQLTDVTDVLDQPEMASPERSAVLPVGNEVRLEDVVFGYDAEHRVLDGFTLTLPAGRTTALVGPSGSGKTTVTRLIARFWDVDSGRISIGGVDVRELSDEDRMARLALVFQDSYLFDESLKANVALGDDAAGDDELLDAATSAQVTPIAERLPDGWSSRVGEGGRLLSGGERQRVSIARALLKRAPVLLLDEATAALDPVTAQAVQTALMVLHTDVTVLVIAHQAETIARADQIAFLEHGRIQAVGTHTELVASNPRYAAFWNQRADAERWHITTNERGTR</sequence>
<dbReference type="InterPro" id="IPR036640">
    <property type="entry name" value="ABC1_TM_sf"/>
</dbReference>
<feature type="transmembrane region" description="Helical" evidence="11">
    <location>
        <begin position="52"/>
        <end position="73"/>
    </location>
</feature>
<dbReference type="EMBL" id="FOGZ01000009">
    <property type="protein sequence ID" value="SER75722.1"/>
    <property type="molecule type" value="Genomic_DNA"/>
</dbReference>
<evidence type="ECO:0000313" key="14">
    <source>
        <dbReference type="EMBL" id="SER75722.1"/>
    </source>
</evidence>
<dbReference type="InterPro" id="IPR027417">
    <property type="entry name" value="P-loop_NTPase"/>
</dbReference>
<evidence type="ECO:0000256" key="5">
    <source>
        <dbReference type="ARBA" id="ARBA00022692"/>
    </source>
</evidence>
<dbReference type="GO" id="GO:0016887">
    <property type="term" value="F:ATP hydrolysis activity"/>
    <property type="evidence" value="ECO:0007669"/>
    <property type="project" value="InterPro"/>
</dbReference>
<dbReference type="SUPFAM" id="SSF52540">
    <property type="entry name" value="P-loop containing nucleoside triphosphate hydrolases"/>
    <property type="match status" value="1"/>
</dbReference>
<organism evidence="14 15">
    <name type="scientific">Propionibacterium cyclohexanicum</name>
    <dbReference type="NCBI Taxonomy" id="64702"/>
    <lineage>
        <taxon>Bacteria</taxon>
        <taxon>Bacillati</taxon>
        <taxon>Actinomycetota</taxon>
        <taxon>Actinomycetes</taxon>
        <taxon>Propionibacteriales</taxon>
        <taxon>Propionibacteriaceae</taxon>
        <taxon>Propionibacterium</taxon>
    </lineage>
</organism>
<proteinExistence type="inferred from homology"/>
<feature type="transmembrane region" description="Helical" evidence="11">
    <location>
        <begin position="20"/>
        <end position="46"/>
    </location>
</feature>
<evidence type="ECO:0000256" key="3">
    <source>
        <dbReference type="ARBA" id="ARBA00022475"/>
    </source>
</evidence>
<keyword evidence="4" id="KW-0997">Cell inner membrane</keyword>
<keyword evidence="7 14" id="KW-0067">ATP-binding</keyword>
<comment type="subcellular location">
    <subcellularLocation>
        <location evidence="1">Cell inner membrane</location>
        <topology evidence="1">Multi-pass membrane protein</topology>
    </subcellularLocation>
</comment>
<dbReference type="GO" id="GO:0140359">
    <property type="term" value="F:ABC-type transporter activity"/>
    <property type="evidence" value="ECO:0007669"/>
    <property type="project" value="InterPro"/>
</dbReference>
<dbReference type="InterPro" id="IPR017871">
    <property type="entry name" value="ABC_transporter-like_CS"/>
</dbReference>
<dbReference type="GO" id="GO:0005524">
    <property type="term" value="F:ATP binding"/>
    <property type="evidence" value="ECO:0007669"/>
    <property type="project" value="UniProtKB-KW"/>
</dbReference>
<dbReference type="InterPro" id="IPR039421">
    <property type="entry name" value="Type_1_exporter"/>
</dbReference>
<accession>A0A1H9RSF9</accession>
<keyword evidence="5 11" id="KW-0812">Transmembrane</keyword>
<dbReference type="InterPro" id="IPR003439">
    <property type="entry name" value="ABC_transporter-like_ATP-bd"/>
</dbReference>
<dbReference type="FunFam" id="3.40.50.300:FF:000221">
    <property type="entry name" value="Multidrug ABC transporter ATP-binding protein"/>
    <property type="match status" value="1"/>
</dbReference>
<comment type="similarity">
    <text evidence="10">Belongs to the ABC transporter superfamily. Siderophore-Fe(3+) uptake transporter (SIUT) (TC 3.A.1.21) family.</text>
</comment>
<dbReference type="STRING" id="64702.SAMN05443377_10911"/>
<dbReference type="PROSITE" id="PS50929">
    <property type="entry name" value="ABC_TM1F"/>
    <property type="match status" value="1"/>
</dbReference>
<evidence type="ECO:0000256" key="1">
    <source>
        <dbReference type="ARBA" id="ARBA00004429"/>
    </source>
</evidence>
<dbReference type="InterPro" id="IPR003593">
    <property type="entry name" value="AAA+_ATPase"/>
</dbReference>
<name>A0A1H9RSF9_9ACTN</name>
<keyword evidence="3" id="KW-1003">Cell membrane</keyword>
<feature type="domain" description="ABC transmembrane type-1" evidence="13">
    <location>
        <begin position="21"/>
        <end position="299"/>
    </location>
</feature>
<keyword evidence="15" id="KW-1185">Reference proteome</keyword>
<keyword evidence="6" id="KW-0547">Nucleotide-binding</keyword>
<dbReference type="Pfam" id="PF00005">
    <property type="entry name" value="ABC_tran"/>
    <property type="match status" value="1"/>
</dbReference>
<dbReference type="PROSITE" id="PS00211">
    <property type="entry name" value="ABC_TRANSPORTER_1"/>
    <property type="match status" value="1"/>
</dbReference>
<evidence type="ECO:0000256" key="7">
    <source>
        <dbReference type="ARBA" id="ARBA00022840"/>
    </source>
</evidence>
<protein>
    <submittedName>
        <fullName evidence="14">ATP-binding cassette, subfamily B</fullName>
    </submittedName>
</protein>
<evidence type="ECO:0000256" key="8">
    <source>
        <dbReference type="ARBA" id="ARBA00022989"/>
    </source>
</evidence>
<feature type="domain" description="ABC transporter" evidence="12">
    <location>
        <begin position="331"/>
        <end position="565"/>
    </location>
</feature>
<dbReference type="SMART" id="SM00382">
    <property type="entry name" value="AAA"/>
    <property type="match status" value="1"/>
</dbReference>
<evidence type="ECO:0000256" key="2">
    <source>
        <dbReference type="ARBA" id="ARBA00022448"/>
    </source>
</evidence>
<evidence type="ECO:0000313" key="15">
    <source>
        <dbReference type="Proteomes" id="UP000198815"/>
    </source>
</evidence>
<reference evidence="14 15" key="1">
    <citation type="submission" date="2016-10" db="EMBL/GenBank/DDBJ databases">
        <authorList>
            <person name="de Groot N.N."/>
        </authorList>
    </citation>
    <scope>NUCLEOTIDE SEQUENCE [LARGE SCALE GENOMIC DNA]</scope>
    <source>
        <strain evidence="14 15">DSM 16859</strain>
    </source>
</reference>
<dbReference type="SUPFAM" id="SSF90123">
    <property type="entry name" value="ABC transporter transmembrane region"/>
    <property type="match status" value="1"/>
</dbReference>
<dbReference type="AlphaFoldDB" id="A0A1H9RSF9"/>
<keyword evidence="2" id="KW-0813">Transport</keyword>
<feature type="transmembrane region" description="Helical" evidence="11">
    <location>
        <begin position="158"/>
        <end position="175"/>
    </location>
</feature>
<dbReference type="GO" id="GO:0034040">
    <property type="term" value="F:ATPase-coupled lipid transmembrane transporter activity"/>
    <property type="evidence" value="ECO:0007669"/>
    <property type="project" value="TreeGrafter"/>
</dbReference>
<dbReference type="PROSITE" id="PS50893">
    <property type="entry name" value="ABC_TRANSPORTER_2"/>
    <property type="match status" value="1"/>
</dbReference>
<dbReference type="Pfam" id="PF00664">
    <property type="entry name" value="ABC_membrane"/>
    <property type="match status" value="1"/>
</dbReference>
<dbReference type="InterPro" id="IPR011527">
    <property type="entry name" value="ABC1_TM_dom"/>
</dbReference>
<evidence type="ECO:0000256" key="9">
    <source>
        <dbReference type="ARBA" id="ARBA00023136"/>
    </source>
</evidence>
<evidence type="ECO:0000256" key="6">
    <source>
        <dbReference type="ARBA" id="ARBA00022741"/>
    </source>
</evidence>
<dbReference type="Gene3D" id="3.40.50.300">
    <property type="entry name" value="P-loop containing nucleotide triphosphate hydrolases"/>
    <property type="match status" value="1"/>
</dbReference>